<protein>
    <submittedName>
        <fullName evidence="2">Uncharacterized protein</fullName>
    </submittedName>
</protein>
<evidence type="ECO:0000256" key="1">
    <source>
        <dbReference type="SAM" id="Phobius"/>
    </source>
</evidence>
<dbReference type="AlphaFoldDB" id="A0A0C1EDQ2"/>
<comment type="caution">
    <text evidence="2">The sequence shown here is derived from an EMBL/GenBank/DDBJ whole genome shotgun (WGS) entry which is preliminary data.</text>
</comment>
<organism evidence="2 3">
    <name type="scientific">Parachlamydia acanthamoebae</name>
    <dbReference type="NCBI Taxonomy" id="83552"/>
    <lineage>
        <taxon>Bacteria</taxon>
        <taxon>Pseudomonadati</taxon>
        <taxon>Chlamydiota</taxon>
        <taxon>Chlamydiia</taxon>
        <taxon>Parachlamydiales</taxon>
        <taxon>Parachlamydiaceae</taxon>
        <taxon>Parachlamydia</taxon>
    </lineage>
</organism>
<name>A0A0C1EDQ2_9BACT</name>
<keyword evidence="1" id="KW-0812">Transmembrane</keyword>
<dbReference type="Proteomes" id="UP000031307">
    <property type="component" value="Unassembled WGS sequence"/>
</dbReference>
<dbReference type="EMBL" id="JSAM01000031">
    <property type="protein sequence ID" value="KIA78223.1"/>
    <property type="molecule type" value="Genomic_DNA"/>
</dbReference>
<reference evidence="2 3" key="1">
    <citation type="journal article" date="2014" name="Mol. Biol. Evol.">
        <title>Massive expansion of Ubiquitination-related gene families within the Chlamydiae.</title>
        <authorList>
            <person name="Domman D."/>
            <person name="Collingro A."/>
            <person name="Lagkouvardos I."/>
            <person name="Gehre L."/>
            <person name="Weinmaier T."/>
            <person name="Rattei T."/>
            <person name="Subtil A."/>
            <person name="Horn M."/>
        </authorList>
    </citation>
    <scope>NUCLEOTIDE SEQUENCE [LARGE SCALE GENOMIC DNA]</scope>
    <source>
        <strain evidence="2 3">OEW1</strain>
    </source>
</reference>
<dbReference type="RefSeq" id="WP_013924769.1">
    <property type="nucleotide sequence ID" value="NZ_JASBUT010000030.1"/>
</dbReference>
<evidence type="ECO:0000313" key="2">
    <source>
        <dbReference type="EMBL" id="KIA78223.1"/>
    </source>
</evidence>
<accession>A0A0C1EDQ2</accession>
<evidence type="ECO:0000313" key="3">
    <source>
        <dbReference type="Proteomes" id="UP000031307"/>
    </source>
</evidence>
<gene>
    <name evidence="2" type="ORF">DB43_EL00340</name>
</gene>
<keyword evidence="1" id="KW-1133">Transmembrane helix</keyword>
<feature type="transmembrane region" description="Helical" evidence="1">
    <location>
        <begin position="101"/>
        <end position="120"/>
    </location>
</feature>
<dbReference type="PATRIC" id="fig|83552.4.peg.611"/>
<keyword evidence="1" id="KW-0472">Membrane</keyword>
<proteinExistence type="predicted"/>
<sequence>MYIVYGVNPIHLVSHTLPIACSNCNRAQQQIDVYKNYFSLFWIPLIPFFRKAHVMCPSCKQEVEGVEFVKQQMARGESEETIQSKLNAVIKSAKEPLYPKIFQALVVLAIVIFYACYLYASQQMKKAIEMYLENPAANVLLVLKADDLGDYPYMVCYVSQVEGDMLVLQEWKYSYGSRRDARNSLETVERSIQKNQVEEKFYEEKVVSKSVFSEYPIEEVYNIG</sequence>